<dbReference type="InterPro" id="IPR008979">
    <property type="entry name" value="Galactose-bd-like_sf"/>
</dbReference>
<name>A0ABP1RX25_9HEXA</name>
<evidence type="ECO:0000259" key="1">
    <source>
        <dbReference type="PROSITE" id="PS50181"/>
    </source>
</evidence>
<dbReference type="InterPro" id="IPR007397">
    <property type="entry name" value="F-box-assoc_dom"/>
</dbReference>
<feature type="domain" description="FBA" evidence="2">
    <location>
        <begin position="98"/>
        <end position="296"/>
    </location>
</feature>
<dbReference type="SMART" id="SM01198">
    <property type="entry name" value="FBA"/>
    <property type="match status" value="1"/>
</dbReference>
<dbReference type="EMBL" id="CAXLJM020000119">
    <property type="protein sequence ID" value="CAL8137739.1"/>
    <property type="molecule type" value="Genomic_DNA"/>
</dbReference>
<keyword evidence="4" id="KW-1185">Reference proteome</keyword>
<dbReference type="Gene3D" id="2.60.120.260">
    <property type="entry name" value="Galactose-binding domain-like"/>
    <property type="match status" value="1"/>
</dbReference>
<dbReference type="PROSITE" id="PS50181">
    <property type="entry name" value="FBOX"/>
    <property type="match status" value="1"/>
</dbReference>
<evidence type="ECO:0000313" key="4">
    <source>
        <dbReference type="Proteomes" id="UP001642540"/>
    </source>
</evidence>
<evidence type="ECO:0000259" key="2">
    <source>
        <dbReference type="PROSITE" id="PS51114"/>
    </source>
</evidence>
<sequence>MGTQVLQRPADTKELIKDITVNGCPNGFLISGQAIPETVVELILSKVPVEDLLKCNLVCKAWRNLISRKSLWKICFDDNKANWNTVPEHVRDKPNGWMVLYAQLRNEILSKNYIKNPSGHRQFEGWTIFSNGGDQWRVEEEPHGSDPLPNLDIPFFGIDEDKSCFTSSFGWCSKYYIVNLWREGLTPELMKLMLPFKIKCSQMYTARFDCGGVFDWELRLLDSEEKRLCQHKAPRIEVPAIMEWQTAEFAFEFGSDDEELLKDLQYLVFIHEGKDTQFWAGHYGMKFARSCVTFECLYSQPENSSSVEPPETFGKDGGVSTIVRSGRYW</sequence>
<dbReference type="SUPFAM" id="SSF49785">
    <property type="entry name" value="Galactose-binding domain-like"/>
    <property type="match status" value="1"/>
</dbReference>
<dbReference type="Gene3D" id="1.20.1280.50">
    <property type="match status" value="1"/>
</dbReference>
<comment type="caution">
    <text evidence="3">The sequence shown here is derived from an EMBL/GenBank/DDBJ whole genome shotgun (WGS) entry which is preliminary data.</text>
</comment>
<dbReference type="PANTHER" id="PTHR12125:SF5">
    <property type="entry name" value="F-BOX DOMAIN-CONTAINING PROTEIN"/>
    <property type="match status" value="1"/>
</dbReference>
<dbReference type="InterPro" id="IPR039752">
    <property type="entry name" value="F-box_only"/>
</dbReference>
<dbReference type="PROSITE" id="PS51114">
    <property type="entry name" value="FBA"/>
    <property type="match status" value="1"/>
</dbReference>
<dbReference type="PANTHER" id="PTHR12125">
    <property type="entry name" value="F-BOX ONLY PROTEIN 6-LIKE PROTEIN"/>
    <property type="match status" value="1"/>
</dbReference>
<dbReference type="InterPro" id="IPR036047">
    <property type="entry name" value="F-box-like_dom_sf"/>
</dbReference>
<dbReference type="Pfam" id="PF04300">
    <property type="entry name" value="FBA"/>
    <property type="match status" value="1"/>
</dbReference>
<dbReference type="SMART" id="SM00256">
    <property type="entry name" value="FBOX"/>
    <property type="match status" value="1"/>
</dbReference>
<organism evidence="3 4">
    <name type="scientific">Orchesella dallaii</name>
    <dbReference type="NCBI Taxonomy" id="48710"/>
    <lineage>
        <taxon>Eukaryota</taxon>
        <taxon>Metazoa</taxon>
        <taxon>Ecdysozoa</taxon>
        <taxon>Arthropoda</taxon>
        <taxon>Hexapoda</taxon>
        <taxon>Collembola</taxon>
        <taxon>Entomobryomorpha</taxon>
        <taxon>Entomobryoidea</taxon>
        <taxon>Orchesellidae</taxon>
        <taxon>Orchesellinae</taxon>
        <taxon>Orchesella</taxon>
    </lineage>
</organism>
<accession>A0ABP1RX25</accession>
<dbReference type="Pfam" id="PF12937">
    <property type="entry name" value="F-box-like"/>
    <property type="match status" value="1"/>
</dbReference>
<gene>
    <name evidence="3" type="ORF">ODALV1_LOCUS27060</name>
</gene>
<proteinExistence type="predicted"/>
<reference evidence="3 4" key="1">
    <citation type="submission" date="2024-08" db="EMBL/GenBank/DDBJ databases">
        <authorList>
            <person name="Cucini C."/>
            <person name="Frati F."/>
        </authorList>
    </citation>
    <scope>NUCLEOTIDE SEQUENCE [LARGE SCALE GENOMIC DNA]</scope>
</reference>
<protein>
    <recommendedName>
        <fullName evidence="5">F-box only protein 6</fullName>
    </recommendedName>
</protein>
<feature type="domain" description="F-box" evidence="1">
    <location>
        <begin position="29"/>
        <end position="75"/>
    </location>
</feature>
<dbReference type="InterPro" id="IPR001810">
    <property type="entry name" value="F-box_dom"/>
</dbReference>
<dbReference type="SUPFAM" id="SSF81383">
    <property type="entry name" value="F-box domain"/>
    <property type="match status" value="1"/>
</dbReference>
<evidence type="ECO:0008006" key="5">
    <source>
        <dbReference type="Google" id="ProtNLM"/>
    </source>
</evidence>
<dbReference type="Proteomes" id="UP001642540">
    <property type="component" value="Unassembled WGS sequence"/>
</dbReference>
<evidence type="ECO:0000313" key="3">
    <source>
        <dbReference type="EMBL" id="CAL8137739.1"/>
    </source>
</evidence>